<comment type="caution">
    <text evidence="1">Lacks conserved residue(s) required for the propagation of feature annotation.</text>
</comment>
<name>A0A0D6LRC6_9BILA</name>
<evidence type="ECO:0000256" key="2">
    <source>
        <dbReference type="SAM" id="SignalP"/>
    </source>
</evidence>
<keyword evidence="5" id="KW-1185">Reference proteome</keyword>
<feature type="domain" description="Peptidase M12A" evidence="3">
    <location>
        <begin position="109"/>
        <end position="246"/>
    </location>
</feature>
<dbReference type="PANTHER" id="PTHR10127:SF810">
    <property type="entry name" value="ZINC METALLOPROTEINASE NAS-38"/>
    <property type="match status" value="1"/>
</dbReference>
<dbReference type="PROSITE" id="PS51864">
    <property type="entry name" value="ASTACIN"/>
    <property type="match status" value="1"/>
</dbReference>
<accession>A0A0D6LRC6</accession>
<keyword evidence="2" id="KW-0732">Signal</keyword>
<dbReference type="AlphaFoldDB" id="A0A0D6LRC6"/>
<dbReference type="GO" id="GO:0004222">
    <property type="term" value="F:metalloendopeptidase activity"/>
    <property type="evidence" value="ECO:0007669"/>
    <property type="project" value="InterPro"/>
</dbReference>
<dbReference type="Pfam" id="PF01400">
    <property type="entry name" value="Astacin"/>
    <property type="match status" value="1"/>
</dbReference>
<dbReference type="EMBL" id="KE125036">
    <property type="protein sequence ID" value="EPB72576.1"/>
    <property type="molecule type" value="Genomic_DNA"/>
</dbReference>
<feature type="signal peptide" evidence="2">
    <location>
        <begin position="1"/>
        <end position="21"/>
    </location>
</feature>
<dbReference type="InterPro" id="IPR024079">
    <property type="entry name" value="MetalloPept_cat_dom_sf"/>
</dbReference>
<reference evidence="4 5" key="1">
    <citation type="submission" date="2013-05" db="EMBL/GenBank/DDBJ databases">
        <title>Draft genome of the parasitic nematode Anyclostoma ceylanicum.</title>
        <authorList>
            <person name="Mitreva M."/>
        </authorList>
    </citation>
    <scope>NUCLEOTIDE SEQUENCE [LARGE SCALE GENOMIC DNA]</scope>
</reference>
<evidence type="ECO:0000313" key="4">
    <source>
        <dbReference type="EMBL" id="EPB72576.1"/>
    </source>
</evidence>
<evidence type="ECO:0000259" key="3">
    <source>
        <dbReference type="PROSITE" id="PS51864"/>
    </source>
</evidence>
<dbReference type="PANTHER" id="PTHR10127">
    <property type="entry name" value="DISCOIDIN, CUB, EGF, LAMININ , AND ZINC METALLOPROTEASE DOMAIN CONTAINING"/>
    <property type="match status" value="1"/>
</dbReference>
<organism evidence="4 5">
    <name type="scientific">Ancylostoma ceylanicum</name>
    <dbReference type="NCBI Taxonomy" id="53326"/>
    <lineage>
        <taxon>Eukaryota</taxon>
        <taxon>Metazoa</taxon>
        <taxon>Ecdysozoa</taxon>
        <taxon>Nematoda</taxon>
        <taxon>Chromadorea</taxon>
        <taxon>Rhabditida</taxon>
        <taxon>Rhabditina</taxon>
        <taxon>Rhabditomorpha</taxon>
        <taxon>Strongyloidea</taxon>
        <taxon>Ancylostomatidae</taxon>
        <taxon>Ancylostomatinae</taxon>
        <taxon>Ancylostoma</taxon>
    </lineage>
</organism>
<gene>
    <name evidence="4" type="ORF">ANCCEY_08320</name>
</gene>
<dbReference type="InterPro" id="IPR001506">
    <property type="entry name" value="Peptidase_M12A"/>
</dbReference>
<feature type="chain" id="PRO_5002307284" evidence="2">
    <location>
        <begin position="22"/>
        <end position="246"/>
    </location>
</feature>
<evidence type="ECO:0000313" key="5">
    <source>
        <dbReference type="Proteomes" id="UP000054495"/>
    </source>
</evidence>
<sequence>MHIASPPYLLLLLWLVSSVRALRAQRASRKSLAHLKQVLNDEVARSISARQNDEVDIFGDFTKNPDARRNQDELLVNNPEDYFQGDVDLSEQQVKLIEKSFSDGHREKRKVGRTPLYRLWDRTRAISFDFAETVPRRTRAKIRYPDISDYAKHVLSKHGHVFARPSRTKCKMKDVVRKTLILPREAMDLWQRNTCVRFDENGPSVDRLEFFDGGGCSSFVGRIGGTQRKRSGTFEADVPPTQLVPD</sequence>
<dbReference type="Gene3D" id="3.40.390.10">
    <property type="entry name" value="Collagenase (Catalytic Domain)"/>
    <property type="match status" value="1"/>
</dbReference>
<evidence type="ECO:0000256" key="1">
    <source>
        <dbReference type="PROSITE-ProRule" id="PRU01211"/>
    </source>
</evidence>
<dbReference type="GO" id="GO:0006508">
    <property type="term" value="P:proteolysis"/>
    <property type="evidence" value="ECO:0007669"/>
    <property type="project" value="InterPro"/>
</dbReference>
<dbReference type="Proteomes" id="UP000054495">
    <property type="component" value="Unassembled WGS sequence"/>
</dbReference>
<dbReference type="SUPFAM" id="SSF55486">
    <property type="entry name" value="Metalloproteases ('zincins'), catalytic domain"/>
    <property type="match status" value="1"/>
</dbReference>
<protein>
    <submittedName>
        <fullName evidence="4">Astacin</fullName>
    </submittedName>
</protein>
<proteinExistence type="predicted"/>